<sequence>MTCAVGAAFGVLAVARTGDSRPLVRVVVAVRPMAIGQIASPGSLREVWWPAELAPESRIHRLDEVLGRPMTVPLSPGEPLTRTRVTRGSMLAGQPVDSVAVHVSVPDHGAVSMVSAGDRVDLWGPDGAVARAVVVLSVDQSSRTDFGAVIQGQGSSSGYAVDSGGVVVSAGQEVAARILAVPEDALGRPQIELVLTHGWPEAG</sequence>
<dbReference type="Proteomes" id="UP000317722">
    <property type="component" value="Unassembled WGS sequence"/>
</dbReference>
<evidence type="ECO:0000259" key="1">
    <source>
        <dbReference type="SMART" id="SM00858"/>
    </source>
</evidence>
<dbReference type="Pfam" id="PF08666">
    <property type="entry name" value="SAF"/>
    <property type="match status" value="1"/>
</dbReference>
<name>A0A502CMQ5_9MICO</name>
<dbReference type="CDD" id="cd11614">
    <property type="entry name" value="SAF_CpaB_FlgA_like"/>
    <property type="match status" value="1"/>
</dbReference>
<feature type="domain" description="SAF" evidence="1">
    <location>
        <begin position="24"/>
        <end position="86"/>
    </location>
</feature>
<keyword evidence="3" id="KW-1185">Reference proteome</keyword>
<dbReference type="AlphaFoldDB" id="A0A502CMQ5"/>
<gene>
    <name evidence="2" type="ORF">EAH86_16880</name>
</gene>
<evidence type="ECO:0000313" key="3">
    <source>
        <dbReference type="Proteomes" id="UP000317722"/>
    </source>
</evidence>
<dbReference type="EMBL" id="RCZM01000006">
    <property type="protein sequence ID" value="TPG13904.1"/>
    <property type="molecule type" value="Genomic_DNA"/>
</dbReference>
<dbReference type="SMART" id="SM00858">
    <property type="entry name" value="SAF"/>
    <property type="match status" value="1"/>
</dbReference>
<proteinExistence type="predicted"/>
<evidence type="ECO:0000313" key="2">
    <source>
        <dbReference type="EMBL" id="TPG13904.1"/>
    </source>
</evidence>
<reference evidence="2 3" key="1">
    <citation type="journal article" date="2019" name="Environ. Microbiol.">
        <title>Species interactions and distinct microbial communities in high Arctic permafrost affected cryosols are associated with the CH4 and CO2 gas fluxes.</title>
        <authorList>
            <person name="Altshuler I."/>
            <person name="Hamel J."/>
            <person name="Turney S."/>
            <person name="Magnuson E."/>
            <person name="Levesque R."/>
            <person name="Greer C."/>
            <person name="Whyte L.G."/>
        </authorList>
    </citation>
    <scope>NUCLEOTIDE SEQUENCE [LARGE SCALE GENOMIC DNA]</scope>
    <source>
        <strain evidence="2 3">S9.3A</strain>
    </source>
</reference>
<organism evidence="2 3">
    <name type="scientific">Pedococcus bigeumensis</name>
    <dbReference type="NCBI Taxonomy" id="433644"/>
    <lineage>
        <taxon>Bacteria</taxon>
        <taxon>Bacillati</taxon>
        <taxon>Actinomycetota</taxon>
        <taxon>Actinomycetes</taxon>
        <taxon>Micrococcales</taxon>
        <taxon>Intrasporangiaceae</taxon>
        <taxon>Pedococcus</taxon>
    </lineage>
</organism>
<comment type="caution">
    <text evidence="2">The sequence shown here is derived from an EMBL/GenBank/DDBJ whole genome shotgun (WGS) entry which is preliminary data.</text>
</comment>
<accession>A0A502CMQ5</accession>
<protein>
    <recommendedName>
        <fullName evidence="1">SAF domain-containing protein</fullName>
    </recommendedName>
</protein>
<dbReference type="InterPro" id="IPR013974">
    <property type="entry name" value="SAF"/>
</dbReference>